<comment type="caution">
    <text evidence="5">Lacks conserved residue(s) required for the propagation of feature annotation.</text>
</comment>
<name>A0A670IJT7_PODMU</name>
<dbReference type="PROSITE" id="PS50923">
    <property type="entry name" value="SUSHI"/>
    <property type="match status" value="2"/>
</dbReference>
<dbReference type="SMART" id="SM00032">
    <property type="entry name" value="CCP"/>
    <property type="match status" value="3"/>
</dbReference>
<dbReference type="InterPro" id="IPR000436">
    <property type="entry name" value="Sushi_SCR_CCP_dom"/>
</dbReference>
<dbReference type="AlphaFoldDB" id="A0A670IJT7"/>
<accession>A0A670IJT7</accession>
<dbReference type="PANTHER" id="PTHR45785:SF2">
    <property type="entry name" value="COMPLEMENT FACTOR H-RELATED"/>
    <property type="match status" value="1"/>
</dbReference>
<evidence type="ECO:0000256" key="1">
    <source>
        <dbReference type="ARBA" id="ARBA00004328"/>
    </source>
</evidence>
<sequence>TEECMRIFFYNALTLMIRLQARTCHFKNLSTSVFTCHCKPKCKVLISAKCNQGYQLQSRKSSFKCTKYGWLPSPKCVRKGERTKFREFENARVQYTCSPGYVLEGPKWTTCDGQKWTTPPKCLGKRSYSVKPPDIDFGEVISDEKARYLEGDRTQYKCNPGYVLEGTEWITCRGQKWTPAPRCLGKEAS</sequence>
<evidence type="ECO:0000313" key="7">
    <source>
        <dbReference type="Ensembl" id="ENSPMRP00000012328.1"/>
    </source>
</evidence>
<dbReference type="SUPFAM" id="SSF57535">
    <property type="entry name" value="Complement control module/SCR domain"/>
    <property type="match status" value="2"/>
</dbReference>
<feature type="domain" description="Sushi" evidence="6">
    <location>
        <begin position="127"/>
        <end position="185"/>
    </location>
</feature>
<reference evidence="7" key="2">
    <citation type="submission" date="2025-08" db="UniProtKB">
        <authorList>
            <consortium name="Ensembl"/>
        </authorList>
    </citation>
    <scope>IDENTIFICATION</scope>
</reference>
<evidence type="ECO:0000256" key="3">
    <source>
        <dbReference type="ARBA" id="ARBA00022729"/>
    </source>
</evidence>
<comment type="subcellular location">
    <subcellularLocation>
        <location evidence="1">Virion</location>
    </subcellularLocation>
</comment>
<dbReference type="OMA" id="VCAREYS"/>
<keyword evidence="4" id="KW-1015">Disulfide bond</keyword>
<dbReference type="Proteomes" id="UP000472272">
    <property type="component" value="Chromosome 6"/>
</dbReference>
<evidence type="ECO:0000256" key="5">
    <source>
        <dbReference type="PROSITE-ProRule" id="PRU00302"/>
    </source>
</evidence>
<keyword evidence="3" id="KW-0732">Signal</keyword>
<dbReference type="CDD" id="cd00033">
    <property type="entry name" value="CCP"/>
    <property type="match status" value="2"/>
</dbReference>
<evidence type="ECO:0000256" key="2">
    <source>
        <dbReference type="ARBA" id="ARBA00022659"/>
    </source>
</evidence>
<reference evidence="7" key="3">
    <citation type="submission" date="2025-09" db="UniProtKB">
        <authorList>
            <consortium name="Ensembl"/>
        </authorList>
    </citation>
    <scope>IDENTIFICATION</scope>
</reference>
<keyword evidence="2 5" id="KW-0768">Sushi</keyword>
<proteinExistence type="predicted"/>
<evidence type="ECO:0000313" key="8">
    <source>
        <dbReference type="Proteomes" id="UP000472272"/>
    </source>
</evidence>
<dbReference type="InterPro" id="IPR035976">
    <property type="entry name" value="Sushi/SCR/CCP_sf"/>
</dbReference>
<dbReference type="Ensembl" id="ENSPMRT00000013157.1">
    <property type="protein sequence ID" value="ENSPMRP00000012328.1"/>
    <property type="gene ID" value="ENSPMRG00000008240.1"/>
</dbReference>
<dbReference type="PANTHER" id="PTHR45785">
    <property type="entry name" value="COMPLEMENT FACTOR H-RELATED"/>
    <property type="match status" value="1"/>
</dbReference>
<dbReference type="Gene3D" id="2.10.70.10">
    <property type="entry name" value="Complement Module, domain 1"/>
    <property type="match status" value="3"/>
</dbReference>
<keyword evidence="8" id="KW-1185">Reference proteome</keyword>
<dbReference type="Pfam" id="PF00084">
    <property type="entry name" value="Sushi"/>
    <property type="match status" value="2"/>
</dbReference>
<organism evidence="7 8">
    <name type="scientific">Podarcis muralis</name>
    <name type="common">Wall lizard</name>
    <name type="synonym">Lacerta muralis</name>
    <dbReference type="NCBI Taxonomy" id="64176"/>
    <lineage>
        <taxon>Eukaryota</taxon>
        <taxon>Metazoa</taxon>
        <taxon>Chordata</taxon>
        <taxon>Craniata</taxon>
        <taxon>Vertebrata</taxon>
        <taxon>Euteleostomi</taxon>
        <taxon>Lepidosauria</taxon>
        <taxon>Squamata</taxon>
        <taxon>Bifurcata</taxon>
        <taxon>Unidentata</taxon>
        <taxon>Episquamata</taxon>
        <taxon>Laterata</taxon>
        <taxon>Lacertibaenia</taxon>
        <taxon>Lacertidae</taxon>
        <taxon>Podarcis</taxon>
    </lineage>
</organism>
<feature type="domain" description="Sushi" evidence="6">
    <location>
        <begin position="74"/>
        <end position="124"/>
    </location>
</feature>
<dbReference type="InterPro" id="IPR051503">
    <property type="entry name" value="ComplSys_Reg/VirEntry_Med"/>
</dbReference>
<dbReference type="GeneTree" id="ENSGT00990000210556"/>
<evidence type="ECO:0000259" key="6">
    <source>
        <dbReference type="PROSITE" id="PS50923"/>
    </source>
</evidence>
<reference evidence="7 8" key="1">
    <citation type="journal article" date="2019" name="Proc. Natl. Acad. Sci. U.S.A.">
        <title>Regulatory changes in pterin and carotenoid genes underlie balanced color polymorphisms in the wall lizard.</title>
        <authorList>
            <person name="Andrade P."/>
            <person name="Pinho C."/>
            <person name="Perez I de Lanuza G."/>
            <person name="Afonso S."/>
            <person name="Brejcha J."/>
            <person name="Rubin C.J."/>
            <person name="Wallerman O."/>
            <person name="Pereira P."/>
            <person name="Sabatino S.J."/>
            <person name="Bellati A."/>
            <person name="Pellitteri-Rosa D."/>
            <person name="Bosakova Z."/>
            <person name="Bunikis I."/>
            <person name="Carretero M.A."/>
            <person name="Feiner N."/>
            <person name="Marsik P."/>
            <person name="Pauperio F."/>
            <person name="Salvi D."/>
            <person name="Soler L."/>
            <person name="While G.M."/>
            <person name="Uller T."/>
            <person name="Font E."/>
            <person name="Andersson L."/>
            <person name="Carneiro M."/>
        </authorList>
    </citation>
    <scope>NUCLEOTIDE SEQUENCE</scope>
</reference>
<evidence type="ECO:0000256" key="4">
    <source>
        <dbReference type="ARBA" id="ARBA00023157"/>
    </source>
</evidence>
<protein>
    <recommendedName>
        <fullName evidence="6">Sushi domain-containing protein</fullName>
    </recommendedName>
</protein>